<dbReference type="PROSITE" id="PS52029">
    <property type="entry name" value="LD_TPASE"/>
    <property type="match status" value="1"/>
</dbReference>
<evidence type="ECO:0000313" key="10">
    <source>
        <dbReference type="EMBL" id="AGC44970.1"/>
    </source>
</evidence>
<dbReference type="STRING" id="1278073.MYSTI_03664"/>
<dbReference type="PANTHER" id="PTHR36699:SF1">
    <property type="entry name" value="L,D-TRANSPEPTIDASE YAFK-RELATED"/>
    <property type="match status" value="1"/>
</dbReference>
<dbReference type="GO" id="GO:0071555">
    <property type="term" value="P:cell wall organization"/>
    <property type="evidence" value="ECO:0007669"/>
    <property type="project" value="UniProtKB-UniRule"/>
</dbReference>
<evidence type="ECO:0000256" key="2">
    <source>
        <dbReference type="ARBA" id="ARBA00005992"/>
    </source>
</evidence>
<evidence type="ECO:0000256" key="6">
    <source>
        <dbReference type="ARBA" id="ARBA00023316"/>
    </source>
</evidence>
<dbReference type="AlphaFoldDB" id="L7UAV7"/>
<dbReference type="eggNOG" id="COG3034">
    <property type="taxonomic scope" value="Bacteria"/>
</dbReference>
<evidence type="ECO:0000256" key="4">
    <source>
        <dbReference type="ARBA" id="ARBA00022960"/>
    </source>
</evidence>
<dbReference type="Proteomes" id="UP000011131">
    <property type="component" value="Chromosome"/>
</dbReference>
<accession>L7UAV7</accession>
<dbReference type="PANTHER" id="PTHR36699">
    <property type="entry name" value="LD-TRANSPEPTIDASE"/>
    <property type="match status" value="1"/>
</dbReference>
<evidence type="ECO:0000256" key="3">
    <source>
        <dbReference type="ARBA" id="ARBA00022679"/>
    </source>
</evidence>
<evidence type="ECO:0000313" key="11">
    <source>
        <dbReference type="Proteomes" id="UP000011131"/>
    </source>
</evidence>
<feature type="active site" description="Proton donor/acceptor" evidence="7">
    <location>
        <position position="152"/>
    </location>
</feature>
<feature type="active site" description="Nucleophile" evidence="7">
    <location>
        <position position="160"/>
    </location>
</feature>
<dbReference type="UniPathway" id="UPA00219"/>
<keyword evidence="8" id="KW-0732">Signal</keyword>
<keyword evidence="11" id="KW-1185">Reference proteome</keyword>
<evidence type="ECO:0000256" key="7">
    <source>
        <dbReference type="PROSITE-ProRule" id="PRU01373"/>
    </source>
</evidence>
<dbReference type="InterPro" id="IPR005490">
    <property type="entry name" value="LD_TPept_cat_dom"/>
</dbReference>
<sequence length="258" mass="28393">MSKPAMTFSLTRVAAVLGALLALSAHAEDRVATARKQRMKDVTALFAAAGTPWPTEQLYVRAFKHERELEVWAGPKDGPLVKVRTYPFCAASGELGPKRRQGDLQVPEGFYTLDLFNPWSNYHLSIRVSYPNAADRRHQKPGVPLGGDIFVHGDCVSIGCIAIQDGPIEELYLMALDTRARTKRDAPIHIFPRRLDAAGMAALEKEAGTDAQRLALWKSLQPAYTLFEESPRLPRTSINARTGAYEVKPAAKAGRAGR</sequence>
<proteinExistence type="inferred from homology"/>
<protein>
    <submittedName>
        <fullName evidence="10">ErfK/YbiS/YcfS/YnhG family protein</fullName>
    </submittedName>
</protein>
<dbReference type="InterPro" id="IPR038063">
    <property type="entry name" value="Transpep_catalytic_dom"/>
</dbReference>
<evidence type="ECO:0000259" key="9">
    <source>
        <dbReference type="PROSITE" id="PS52029"/>
    </source>
</evidence>
<evidence type="ECO:0000256" key="5">
    <source>
        <dbReference type="ARBA" id="ARBA00022984"/>
    </source>
</evidence>
<reference evidence="10 11" key="1">
    <citation type="journal article" date="2013" name="Genome Announc.">
        <title>Complete genome sequence of Myxococcus stipitatus strain DSM 14675, a fruiting myxobacterium.</title>
        <authorList>
            <person name="Huntley S."/>
            <person name="Kneip S."/>
            <person name="Treuner-Lange A."/>
            <person name="Sogaard-Andersen L."/>
        </authorList>
    </citation>
    <scope>NUCLEOTIDE SEQUENCE [LARGE SCALE GENOMIC DNA]</scope>
    <source>
        <strain evidence="11">DSM 14675 / JCM 12634 / Mx s8</strain>
    </source>
</reference>
<dbReference type="KEGG" id="msd:MYSTI_03664"/>
<comment type="pathway">
    <text evidence="1 7">Cell wall biogenesis; peptidoglycan biosynthesis.</text>
</comment>
<dbReference type="GO" id="GO:0004180">
    <property type="term" value="F:carboxypeptidase activity"/>
    <property type="evidence" value="ECO:0007669"/>
    <property type="project" value="UniProtKB-ARBA"/>
</dbReference>
<dbReference type="HOGENOM" id="CLU_032558_2_1_7"/>
<gene>
    <name evidence="10" type="ordered locus">MYSTI_03664</name>
</gene>
<dbReference type="GO" id="GO:0016740">
    <property type="term" value="F:transferase activity"/>
    <property type="evidence" value="ECO:0007669"/>
    <property type="project" value="UniProtKB-KW"/>
</dbReference>
<dbReference type="GO" id="GO:0008360">
    <property type="term" value="P:regulation of cell shape"/>
    <property type="evidence" value="ECO:0007669"/>
    <property type="project" value="UniProtKB-UniRule"/>
</dbReference>
<keyword evidence="6 7" id="KW-0961">Cell wall biogenesis/degradation</keyword>
<organism evidence="10 11">
    <name type="scientific">Myxococcus stipitatus (strain DSM 14675 / JCM 12634 / Mx s8)</name>
    <dbReference type="NCBI Taxonomy" id="1278073"/>
    <lineage>
        <taxon>Bacteria</taxon>
        <taxon>Pseudomonadati</taxon>
        <taxon>Myxococcota</taxon>
        <taxon>Myxococcia</taxon>
        <taxon>Myxococcales</taxon>
        <taxon>Cystobacterineae</taxon>
        <taxon>Myxococcaceae</taxon>
        <taxon>Myxococcus</taxon>
    </lineage>
</organism>
<dbReference type="EMBL" id="CP004025">
    <property type="protein sequence ID" value="AGC44970.1"/>
    <property type="molecule type" value="Genomic_DNA"/>
</dbReference>
<keyword evidence="4 7" id="KW-0133">Cell shape</keyword>
<evidence type="ECO:0000256" key="1">
    <source>
        <dbReference type="ARBA" id="ARBA00004752"/>
    </source>
</evidence>
<comment type="similarity">
    <text evidence="2">Belongs to the YkuD family.</text>
</comment>
<dbReference type="CDD" id="cd16913">
    <property type="entry name" value="YkuD_like"/>
    <property type="match status" value="1"/>
</dbReference>
<evidence type="ECO:0000256" key="8">
    <source>
        <dbReference type="SAM" id="SignalP"/>
    </source>
</evidence>
<feature type="chain" id="PRO_5003984112" evidence="8">
    <location>
        <begin position="28"/>
        <end position="258"/>
    </location>
</feature>
<name>L7UAV7_MYXSD</name>
<feature type="signal peptide" evidence="8">
    <location>
        <begin position="1"/>
        <end position="27"/>
    </location>
</feature>
<dbReference type="Pfam" id="PF03734">
    <property type="entry name" value="YkuD"/>
    <property type="match status" value="1"/>
</dbReference>
<feature type="domain" description="L,D-TPase catalytic" evidence="9">
    <location>
        <begin position="58"/>
        <end position="191"/>
    </location>
</feature>
<dbReference type="PATRIC" id="fig|1278073.3.peg.3726"/>
<keyword evidence="5 7" id="KW-0573">Peptidoglycan synthesis</keyword>
<keyword evidence="3" id="KW-0808">Transferase</keyword>
<dbReference type="GO" id="GO:0009252">
    <property type="term" value="P:peptidoglycan biosynthetic process"/>
    <property type="evidence" value="ECO:0007669"/>
    <property type="project" value="UniProtKB-UniPathway"/>
</dbReference>
<dbReference type="SUPFAM" id="SSF141523">
    <property type="entry name" value="L,D-transpeptidase catalytic domain-like"/>
    <property type="match status" value="1"/>
</dbReference>